<dbReference type="GO" id="GO:0005737">
    <property type="term" value="C:cytoplasm"/>
    <property type="evidence" value="ECO:0007669"/>
    <property type="project" value="UniProtKB-SubCell"/>
</dbReference>
<evidence type="ECO:0000256" key="13">
    <source>
        <dbReference type="PIRSR" id="PIRSR001174-2"/>
    </source>
</evidence>
<keyword evidence="6 10" id="KW-0720">Serine protease</keyword>
<dbReference type="Gene3D" id="3.40.50.300">
    <property type="entry name" value="P-loop containing nucleotide triphosphate hydrolases"/>
    <property type="match status" value="1"/>
</dbReference>
<dbReference type="InterPro" id="IPR003593">
    <property type="entry name" value="AAA+_ATPase"/>
</dbReference>
<dbReference type="Pfam" id="PF02190">
    <property type="entry name" value="LON_substr_bdg"/>
    <property type="match status" value="1"/>
</dbReference>
<dbReference type="FunFam" id="1.20.5.5270:FF:000002">
    <property type="entry name" value="Lon protease homolog"/>
    <property type="match status" value="1"/>
</dbReference>
<dbReference type="InterPro" id="IPR027543">
    <property type="entry name" value="Lon_bac"/>
</dbReference>
<feature type="region of interest" description="Disordered" evidence="15">
    <location>
        <begin position="235"/>
        <end position="265"/>
    </location>
</feature>
<keyword evidence="4 10" id="KW-0547">Nucleotide-binding</keyword>
<dbReference type="GO" id="GO:0034605">
    <property type="term" value="P:cellular response to heat"/>
    <property type="evidence" value="ECO:0007669"/>
    <property type="project" value="UniProtKB-UniRule"/>
</dbReference>
<evidence type="ECO:0000256" key="14">
    <source>
        <dbReference type="PROSITE-ProRule" id="PRU01122"/>
    </source>
</evidence>
<sequence length="808" mass="89449">MKETLPVLPLRDIVVFPHMIAPLFVGREKSVAALESVMAAEKTIFLVSQRDPAEEDPNREALYDIGVVANVLQLLKLPDGTVRVLVEGRKRAKISDMDDSSGHLIAEVEPLEDTSVENDEVEALMRSVKDQFEHYAKLNRKLPGDIAHEIKEIDAPSRLADAIAVNLAVKVADKQPLLEELNPFKRLEMTFGLMEGELGVLQVERKIRSRVKRQMEKNQREYYLNEQLKAIQRELSTGESSGNGEEEEDGDELSEFTQKLNNPKLPKEVKAKATSELKKLRTMGAMSAEATVVRSYLETLLNMPWGKKTRVKKDIIAAEKILGEEHFGLDKVKERIVEYIAVQARTNKLKGPILCLVGPPGVGKTSLARSIAKATGRNFVRQSLGGVRDEAEIRGHRRTYIGSLPGKIVTNIKKAESFNPLFLLDEIDKLGQDSRGDPASALLEVLDPEQNNKFQDHYLETDIDLSDVMFVATANSLNLPAPLIDRMEIIRLEGYTEDEKIEIATSHLLPRQIKSHGLKKGEFTVETDAIRDLIRYYTRESGVRALERELAKIARKALRRILEKKAKTITITAKNLSDFSGVRRYKFGISEKEDQVGVVTGLAWTEVGGELLTIESVTVPGRGNIRTTGKLGDVMKESIQAALSFVKSRAPFYGIKPSIFTRKDVHIHLPEGAVPKDGPSAGIGIVTAITSVLTGVPVHRDVAMTGEVTLRGRVLPIGGLKEKLLAALRGGIKTVLIPEENQKDLIELPENIKKGLKIIPVSHVDEVLVLALTEKLDPIDWSEADDLAAFPPTALNHHASDGVSPVHH</sequence>
<comment type="induction">
    <text evidence="10">By heat shock.</text>
</comment>
<keyword evidence="8 10" id="KW-0346">Stress response</keyword>
<dbReference type="GO" id="GO:0006515">
    <property type="term" value="P:protein quality control for misfolded or incompletely synthesized proteins"/>
    <property type="evidence" value="ECO:0007669"/>
    <property type="project" value="UniProtKB-UniRule"/>
</dbReference>
<evidence type="ECO:0000259" key="17">
    <source>
        <dbReference type="PROSITE" id="PS51787"/>
    </source>
</evidence>
<gene>
    <name evidence="10" type="primary">lon</name>
    <name evidence="18" type="ordered locus">Zmob_0916</name>
</gene>
<dbReference type="PROSITE" id="PS51787">
    <property type="entry name" value="LON_N"/>
    <property type="match status" value="1"/>
</dbReference>
<dbReference type="PIRSF" id="PIRSF001174">
    <property type="entry name" value="Lon_proteas"/>
    <property type="match status" value="1"/>
</dbReference>
<evidence type="ECO:0000256" key="7">
    <source>
        <dbReference type="ARBA" id="ARBA00022840"/>
    </source>
</evidence>
<dbReference type="GO" id="GO:0016887">
    <property type="term" value="F:ATP hydrolysis activity"/>
    <property type="evidence" value="ECO:0007669"/>
    <property type="project" value="UniProtKB-UniRule"/>
</dbReference>
<dbReference type="HOGENOM" id="CLU_004109_4_3_5"/>
<organism evidence="18 19">
    <name type="scientific">Zymomonas mobilis subsp. mobilis (strain ATCC 10988 / DSM 424 / LMG 404 / NCIMB 8938 / NRRL B-806 / ZM1)</name>
    <dbReference type="NCBI Taxonomy" id="555217"/>
    <lineage>
        <taxon>Bacteria</taxon>
        <taxon>Pseudomonadati</taxon>
        <taxon>Pseudomonadota</taxon>
        <taxon>Alphaproteobacteria</taxon>
        <taxon>Sphingomonadales</taxon>
        <taxon>Zymomonadaceae</taxon>
        <taxon>Zymomonas</taxon>
    </lineage>
</organism>
<feature type="binding site" evidence="10 13">
    <location>
        <begin position="358"/>
        <end position="365"/>
    </location>
    <ligand>
        <name>ATP</name>
        <dbReference type="ChEBI" id="CHEBI:30616"/>
    </ligand>
</feature>
<evidence type="ECO:0000256" key="12">
    <source>
        <dbReference type="PIRSR" id="PIRSR001174-1"/>
    </source>
</evidence>
<proteinExistence type="evidence at transcript level"/>
<dbReference type="InterPro" id="IPR014721">
    <property type="entry name" value="Ribsml_uS5_D2-typ_fold_subgr"/>
</dbReference>
<dbReference type="InterPro" id="IPR020568">
    <property type="entry name" value="Ribosomal_Su5_D2-typ_SF"/>
</dbReference>
<comment type="catalytic activity">
    <reaction evidence="9 10 11 14">
        <text>Hydrolysis of proteins in presence of ATP.</text>
        <dbReference type="EC" id="3.4.21.53"/>
    </reaction>
</comment>
<dbReference type="EC" id="3.4.21.53" evidence="10 11"/>
<evidence type="ECO:0000259" key="16">
    <source>
        <dbReference type="PROSITE" id="PS51786"/>
    </source>
</evidence>
<dbReference type="Pfam" id="PF22667">
    <property type="entry name" value="Lon_lid"/>
    <property type="match status" value="1"/>
</dbReference>
<dbReference type="PRINTS" id="PR00830">
    <property type="entry name" value="ENDOLAPTASE"/>
</dbReference>
<dbReference type="GO" id="GO:0004252">
    <property type="term" value="F:serine-type endopeptidase activity"/>
    <property type="evidence" value="ECO:0007669"/>
    <property type="project" value="UniProtKB-UniRule"/>
</dbReference>
<dbReference type="InterPro" id="IPR004815">
    <property type="entry name" value="Lon_bac/euk-typ"/>
</dbReference>
<evidence type="ECO:0000256" key="6">
    <source>
        <dbReference type="ARBA" id="ARBA00022825"/>
    </source>
</evidence>
<dbReference type="RefSeq" id="WP_014500778.1">
    <property type="nucleotide sequence ID" value="NC_017262.1"/>
</dbReference>
<evidence type="ECO:0000256" key="2">
    <source>
        <dbReference type="ARBA" id="ARBA00022490"/>
    </source>
</evidence>
<evidence type="ECO:0000313" key="19">
    <source>
        <dbReference type="Proteomes" id="UP000001494"/>
    </source>
</evidence>
<dbReference type="InterPro" id="IPR046336">
    <property type="entry name" value="Lon_prtase_N_sf"/>
</dbReference>
<comment type="subunit">
    <text evidence="10 11">Homohexamer. Organized in a ring with a central cavity.</text>
</comment>
<dbReference type="InterPro" id="IPR015947">
    <property type="entry name" value="PUA-like_sf"/>
</dbReference>
<feature type="domain" description="Lon proteolytic" evidence="16">
    <location>
        <begin position="593"/>
        <end position="774"/>
    </location>
</feature>
<dbReference type="Gene3D" id="1.20.58.1480">
    <property type="match status" value="1"/>
</dbReference>
<dbReference type="AlphaFoldDB" id="A0A0H3G235"/>
<dbReference type="FunFam" id="3.40.50.300:FF:000021">
    <property type="entry name" value="Lon protease homolog"/>
    <property type="match status" value="1"/>
</dbReference>
<dbReference type="GO" id="GO:0043565">
    <property type="term" value="F:sequence-specific DNA binding"/>
    <property type="evidence" value="ECO:0007669"/>
    <property type="project" value="UniProtKB-UniRule"/>
</dbReference>
<dbReference type="Pfam" id="PF00004">
    <property type="entry name" value="AAA"/>
    <property type="match status" value="1"/>
</dbReference>
<evidence type="ECO:0000256" key="11">
    <source>
        <dbReference type="PIRNR" id="PIRNR001174"/>
    </source>
</evidence>
<comment type="function">
    <text evidence="10">ATP-dependent serine protease that mediates the selective degradation of mutant and abnormal proteins as well as certain short-lived regulatory proteins. Required for cellular homeostasis and for survival from DNA damage and developmental changes induced by stress. Degrades polypeptides processively to yield small peptide fragments that are 5 to 10 amino acids long. Binds to DNA in a double-stranded, site-specific manner.</text>
</comment>
<dbReference type="KEGG" id="zmm:Zmob_0916"/>
<dbReference type="eggNOG" id="COG0466">
    <property type="taxonomic scope" value="Bacteria"/>
</dbReference>
<dbReference type="HAMAP" id="MF_01973">
    <property type="entry name" value="lon_bact"/>
    <property type="match status" value="1"/>
</dbReference>
<evidence type="ECO:0000256" key="10">
    <source>
        <dbReference type="HAMAP-Rule" id="MF_01973"/>
    </source>
</evidence>
<dbReference type="Proteomes" id="UP000001494">
    <property type="component" value="Chromosome"/>
</dbReference>
<dbReference type="Gene3D" id="1.20.5.5270">
    <property type="match status" value="1"/>
</dbReference>
<dbReference type="InterPro" id="IPR008269">
    <property type="entry name" value="Lon_proteolytic"/>
</dbReference>
<dbReference type="EMBL" id="CP002850">
    <property type="protein sequence ID" value="AEH62751.1"/>
    <property type="molecule type" value="Genomic_DNA"/>
</dbReference>
<dbReference type="GO" id="GO:0005524">
    <property type="term" value="F:ATP binding"/>
    <property type="evidence" value="ECO:0007669"/>
    <property type="project" value="UniProtKB-UniRule"/>
</dbReference>
<dbReference type="SUPFAM" id="SSF54211">
    <property type="entry name" value="Ribosomal protein S5 domain 2-like"/>
    <property type="match status" value="1"/>
</dbReference>
<feature type="domain" description="Lon N-terminal" evidence="17">
    <location>
        <begin position="5"/>
        <end position="198"/>
    </location>
</feature>
<comment type="similarity">
    <text evidence="10 11 14">Belongs to the peptidase S16 family.</text>
</comment>
<evidence type="ECO:0000256" key="8">
    <source>
        <dbReference type="ARBA" id="ARBA00023016"/>
    </source>
</evidence>
<feature type="compositionally biased region" description="Acidic residues" evidence="15">
    <location>
        <begin position="244"/>
        <end position="254"/>
    </location>
</feature>
<evidence type="ECO:0000256" key="5">
    <source>
        <dbReference type="ARBA" id="ARBA00022801"/>
    </source>
</evidence>
<evidence type="ECO:0000256" key="4">
    <source>
        <dbReference type="ARBA" id="ARBA00022741"/>
    </source>
</evidence>
<dbReference type="NCBIfam" id="NF008053">
    <property type="entry name" value="PRK10787.1"/>
    <property type="match status" value="1"/>
</dbReference>
<dbReference type="InterPro" id="IPR027417">
    <property type="entry name" value="P-loop_NTPase"/>
</dbReference>
<dbReference type="PANTHER" id="PTHR10046">
    <property type="entry name" value="ATP DEPENDENT LON PROTEASE FAMILY MEMBER"/>
    <property type="match status" value="1"/>
</dbReference>
<dbReference type="InterPro" id="IPR054594">
    <property type="entry name" value="Lon_lid"/>
</dbReference>
<reference evidence="18 19" key="1">
    <citation type="journal article" date="2011" name="J. Bacteriol.">
        <title>Genome sequence of the ethanol-producing Zymomonas mobilis subsp. mobilis lectotype strain ATCC 10988.</title>
        <authorList>
            <person name="Pappas K.M."/>
            <person name="Kouvelis V.N."/>
            <person name="Saunders E."/>
            <person name="Brettin T.S."/>
            <person name="Bruce D."/>
            <person name="Detter C."/>
            <person name="Balakireva M."/>
            <person name="Han C.S."/>
            <person name="Savvakis G."/>
            <person name="Kyrpides N.C."/>
            <person name="Typas M.A."/>
        </authorList>
    </citation>
    <scope>NUCLEOTIDE SEQUENCE [LARGE SCALE GENOMIC DNA]</scope>
    <source>
        <strain evidence="19">ATCC 10988 / DSM 424 / CCUG 17860 / LMG 404 / NCIMB 8938 / NRRL B-806 / ZM1</strain>
    </source>
</reference>
<protein>
    <recommendedName>
        <fullName evidence="10 11">Lon protease</fullName>
        <ecNumber evidence="10 11">3.4.21.53</ecNumber>
    </recommendedName>
    <alternativeName>
        <fullName evidence="10">ATP-dependent protease La</fullName>
    </alternativeName>
</protein>
<name>A0A0H3G235_ZYMMA</name>
<dbReference type="InterPro" id="IPR003959">
    <property type="entry name" value="ATPase_AAA_core"/>
</dbReference>
<evidence type="ECO:0000256" key="15">
    <source>
        <dbReference type="SAM" id="MobiDB-lite"/>
    </source>
</evidence>
<dbReference type="Pfam" id="PF05362">
    <property type="entry name" value="Lon_C"/>
    <property type="match status" value="1"/>
</dbReference>
<dbReference type="InterPro" id="IPR027065">
    <property type="entry name" value="Lon_Prtase"/>
</dbReference>
<evidence type="ECO:0000313" key="18">
    <source>
        <dbReference type="EMBL" id="AEH62751.1"/>
    </source>
</evidence>
<dbReference type="SUPFAM" id="SSF88697">
    <property type="entry name" value="PUA domain-like"/>
    <property type="match status" value="1"/>
</dbReference>
<keyword evidence="2 10" id="KW-0963">Cytoplasm</keyword>
<dbReference type="Gene3D" id="1.10.8.60">
    <property type="match status" value="1"/>
</dbReference>
<dbReference type="GO" id="GO:0004176">
    <property type="term" value="F:ATP-dependent peptidase activity"/>
    <property type="evidence" value="ECO:0007669"/>
    <property type="project" value="UniProtKB-UniRule"/>
</dbReference>
<evidence type="ECO:0000256" key="3">
    <source>
        <dbReference type="ARBA" id="ARBA00022670"/>
    </source>
</evidence>
<feature type="active site" evidence="10 12">
    <location>
        <position position="723"/>
    </location>
</feature>
<dbReference type="Gene3D" id="3.30.230.10">
    <property type="match status" value="1"/>
</dbReference>
<dbReference type="SUPFAM" id="SSF52540">
    <property type="entry name" value="P-loop containing nucleoside triphosphate hydrolases"/>
    <property type="match status" value="1"/>
</dbReference>
<dbReference type="InterPro" id="IPR003111">
    <property type="entry name" value="Lon_prtase_N"/>
</dbReference>
<dbReference type="PROSITE" id="PS51786">
    <property type="entry name" value="LON_PROTEOLYTIC"/>
    <property type="match status" value="1"/>
</dbReference>
<dbReference type="OrthoDB" id="9803599at2"/>
<dbReference type="SMART" id="SM00464">
    <property type="entry name" value="LON"/>
    <property type="match status" value="1"/>
</dbReference>
<dbReference type="NCBIfam" id="TIGR00763">
    <property type="entry name" value="lon"/>
    <property type="match status" value="1"/>
</dbReference>
<keyword evidence="5 10" id="KW-0378">Hydrolase</keyword>
<evidence type="ECO:0000256" key="1">
    <source>
        <dbReference type="ARBA" id="ARBA00004496"/>
    </source>
</evidence>
<comment type="subcellular location">
    <subcellularLocation>
        <location evidence="1 10 11">Cytoplasm</location>
    </subcellularLocation>
</comment>
<keyword evidence="3 10" id="KW-0645">Protease</keyword>
<accession>A0A0H3G235</accession>
<feature type="active site" evidence="10 12">
    <location>
        <position position="680"/>
    </location>
</feature>
<keyword evidence="7 10" id="KW-0067">ATP-binding</keyword>
<dbReference type="Gene3D" id="2.30.130.40">
    <property type="entry name" value="LON domain-like"/>
    <property type="match status" value="1"/>
</dbReference>
<evidence type="ECO:0000256" key="9">
    <source>
        <dbReference type="ARBA" id="ARBA00050665"/>
    </source>
</evidence>
<dbReference type="SMART" id="SM00382">
    <property type="entry name" value="AAA"/>
    <property type="match status" value="1"/>
</dbReference>
<dbReference type="CDD" id="cd19500">
    <property type="entry name" value="RecA-like_Lon"/>
    <property type="match status" value="1"/>
</dbReference>